<dbReference type="Proteomes" id="UP000466442">
    <property type="component" value="Linkage Group LG16"/>
</dbReference>
<evidence type="ECO:0000313" key="3">
    <source>
        <dbReference type="Proteomes" id="UP000466442"/>
    </source>
</evidence>
<feature type="compositionally biased region" description="Low complexity" evidence="1">
    <location>
        <begin position="359"/>
        <end position="370"/>
    </location>
</feature>
<comment type="caution">
    <text evidence="2">The sequence shown here is derived from an EMBL/GenBank/DDBJ whole genome shotgun (WGS) entry which is preliminary data.</text>
</comment>
<keyword evidence="3" id="KW-1185">Reference proteome</keyword>
<proteinExistence type="predicted"/>
<organism evidence="2 3">
    <name type="scientific">Apolygus lucorum</name>
    <name type="common">Small green plant bug</name>
    <name type="synonym">Lygocoris lucorum</name>
    <dbReference type="NCBI Taxonomy" id="248454"/>
    <lineage>
        <taxon>Eukaryota</taxon>
        <taxon>Metazoa</taxon>
        <taxon>Ecdysozoa</taxon>
        <taxon>Arthropoda</taxon>
        <taxon>Hexapoda</taxon>
        <taxon>Insecta</taxon>
        <taxon>Pterygota</taxon>
        <taxon>Neoptera</taxon>
        <taxon>Paraneoptera</taxon>
        <taxon>Hemiptera</taxon>
        <taxon>Heteroptera</taxon>
        <taxon>Panheteroptera</taxon>
        <taxon>Cimicomorpha</taxon>
        <taxon>Miridae</taxon>
        <taxon>Mirini</taxon>
        <taxon>Apolygus</taxon>
    </lineage>
</organism>
<dbReference type="AlphaFoldDB" id="A0A8S9WP21"/>
<feature type="compositionally biased region" description="Polar residues" evidence="1">
    <location>
        <begin position="218"/>
        <end position="236"/>
    </location>
</feature>
<feature type="compositionally biased region" description="Pro residues" evidence="1">
    <location>
        <begin position="391"/>
        <end position="402"/>
    </location>
</feature>
<sequence>MSKGKDLRAMIADVERRLDEETDRDRSPHGESPAEPALPRPRVLPPRNSGGRAGPRDLEREFTVLETGAEMLYSANSAAEREEGWNRHSSALRVLREITQRRQPTAPRLSVTEIAIAVAQQLPQPRVVVIPTSAEIARDVVALMTEQLPPTLDPRDWADHIVELVTQRQSPAYSPIHDAGAIARAILNHMRDEVNWELRQPEQPAIAPAAVPDEQAASVPSTSRNVPIASVPSTSMEELPYSEELAGEDSHTEDEEQPASRRTCLACGRLRAHNSRLWCEACRTFLRRSRKATTDGHPIVCKDSRHRQKPEISTCCRCRAKHLQTLEAAATRPLEGSDAAEDNGFQRGGECDRRIPPLRITVRSTSSSSIKRARSRSTGSPPMAAPAVTELPPPPPGAPPAASPLRAHAPSRRPAPSKTEGPP</sequence>
<reference evidence="2" key="1">
    <citation type="journal article" date="2021" name="Mol. Ecol. Resour.">
        <title>Apolygus lucorum genome provides insights into omnivorousness and mesophyll feeding.</title>
        <authorList>
            <person name="Liu Y."/>
            <person name="Liu H."/>
            <person name="Wang H."/>
            <person name="Huang T."/>
            <person name="Liu B."/>
            <person name="Yang B."/>
            <person name="Yin L."/>
            <person name="Li B."/>
            <person name="Zhang Y."/>
            <person name="Zhang S."/>
            <person name="Jiang F."/>
            <person name="Zhang X."/>
            <person name="Ren Y."/>
            <person name="Wang B."/>
            <person name="Wang S."/>
            <person name="Lu Y."/>
            <person name="Wu K."/>
            <person name="Fan W."/>
            <person name="Wang G."/>
        </authorList>
    </citation>
    <scope>NUCLEOTIDE SEQUENCE</scope>
    <source>
        <strain evidence="2">12Hb</strain>
    </source>
</reference>
<feature type="compositionally biased region" description="Acidic residues" evidence="1">
    <location>
        <begin position="245"/>
        <end position="257"/>
    </location>
</feature>
<gene>
    <name evidence="2" type="ORF">GE061_008240</name>
</gene>
<accession>A0A8S9WP21</accession>
<protein>
    <submittedName>
        <fullName evidence="2">Uncharacterized protein</fullName>
    </submittedName>
</protein>
<dbReference type="EMBL" id="WIXP02000016">
    <property type="protein sequence ID" value="KAF6198492.1"/>
    <property type="molecule type" value="Genomic_DNA"/>
</dbReference>
<feature type="compositionally biased region" description="Basic and acidic residues" evidence="1">
    <location>
        <begin position="1"/>
        <end position="29"/>
    </location>
</feature>
<name>A0A8S9WP21_APOLU</name>
<feature type="region of interest" description="Disordered" evidence="1">
    <location>
        <begin position="1"/>
        <end position="58"/>
    </location>
</feature>
<feature type="region of interest" description="Disordered" evidence="1">
    <location>
        <begin position="333"/>
        <end position="423"/>
    </location>
</feature>
<evidence type="ECO:0000256" key="1">
    <source>
        <dbReference type="SAM" id="MobiDB-lite"/>
    </source>
</evidence>
<evidence type="ECO:0000313" key="2">
    <source>
        <dbReference type="EMBL" id="KAF6198492.1"/>
    </source>
</evidence>
<feature type="region of interest" description="Disordered" evidence="1">
    <location>
        <begin position="210"/>
        <end position="261"/>
    </location>
</feature>